<dbReference type="Pfam" id="PF03131">
    <property type="entry name" value="bZIP_Maf"/>
    <property type="match status" value="1"/>
</dbReference>
<keyword evidence="4" id="KW-0238">DNA-binding</keyword>
<dbReference type="SMART" id="SM00338">
    <property type="entry name" value="BRLZ"/>
    <property type="match status" value="1"/>
</dbReference>
<dbReference type="GO" id="GO:0003677">
    <property type="term" value="F:DNA binding"/>
    <property type="evidence" value="ECO:0007669"/>
    <property type="project" value="UniProtKB-KW"/>
</dbReference>
<dbReference type="Proteomes" id="UP000803884">
    <property type="component" value="Unassembled WGS sequence"/>
</dbReference>
<feature type="compositionally biased region" description="Low complexity" evidence="7">
    <location>
        <begin position="677"/>
        <end position="686"/>
    </location>
</feature>
<name>A0AB34KBC4_9PEZI</name>
<feature type="region of interest" description="Disordered" evidence="7">
    <location>
        <begin position="667"/>
        <end position="692"/>
    </location>
</feature>
<dbReference type="CDD" id="cd14704">
    <property type="entry name" value="bZIP_HY5-like"/>
    <property type="match status" value="1"/>
</dbReference>
<keyword evidence="5" id="KW-0804">Transcription</keyword>
<protein>
    <recommendedName>
        <fullName evidence="8">BZIP domain-containing protein</fullName>
    </recommendedName>
</protein>
<feature type="region of interest" description="Disordered" evidence="7">
    <location>
        <begin position="1"/>
        <end position="47"/>
    </location>
</feature>
<feature type="compositionally biased region" description="Basic and acidic residues" evidence="7">
    <location>
        <begin position="667"/>
        <end position="676"/>
    </location>
</feature>
<keyword evidence="3" id="KW-0805">Transcription regulation</keyword>
<keyword evidence="6" id="KW-0539">Nucleus</keyword>
<accession>A0AB34KBC4</accession>
<dbReference type="EMBL" id="JAAQHG020000051">
    <property type="protein sequence ID" value="KAL1582413.1"/>
    <property type="molecule type" value="Genomic_DNA"/>
</dbReference>
<dbReference type="Gene3D" id="1.20.5.170">
    <property type="match status" value="1"/>
</dbReference>
<dbReference type="GO" id="GO:0005634">
    <property type="term" value="C:nucleus"/>
    <property type="evidence" value="ECO:0007669"/>
    <property type="project" value="UniProtKB-SubCell"/>
</dbReference>
<dbReference type="PANTHER" id="PTHR47416">
    <property type="entry name" value="BASIC-LEUCINE ZIPPER TRANSCRIPTION FACTOR F-RELATED"/>
    <property type="match status" value="1"/>
</dbReference>
<dbReference type="AlphaFoldDB" id="A0AB34KBC4"/>
<comment type="similarity">
    <text evidence="2">Belongs to the bZIP family.</text>
</comment>
<feature type="compositionally biased region" description="Basic and acidic residues" evidence="7">
    <location>
        <begin position="315"/>
        <end position="325"/>
    </location>
</feature>
<feature type="domain" description="BZIP" evidence="8">
    <location>
        <begin position="291"/>
        <end position="347"/>
    </location>
</feature>
<comment type="subcellular location">
    <subcellularLocation>
        <location evidence="1">Nucleus</location>
    </subcellularLocation>
</comment>
<reference evidence="9 10" key="1">
    <citation type="journal article" date="2020" name="Microbiol. Resour. Announc.">
        <title>Draft Genome Sequence of a Cladosporium Species Isolated from the Mesophotic Ascidian Didemnum maculosum.</title>
        <authorList>
            <person name="Gioti A."/>
            <person name="Siaperas R."/>
            <person name="Nikolaivits E."/>
            <person name="Le Goff G."/>
            <person name="Ouazzani J."/>
            <person name="Kotoulas G."/>
            <person name="Topakas E."/>
        </authorList>
    </citation>
    <scope>NUCLEOTIDE SEQUENCE [LARGE SCALE GENOMIC DNA]</scope>
    <source>
        <strain evidence="9 10">TM138-S3</strain>
    </source>
</reference>
<evidence type="ECO:0000259" key="8">
    <source>
        <dbReference type="PROSITE" id="PS50217"/>
    </source>
</evidence>
<feature type="compositionally biased region" description="Low complexity" evidence="7">
    <location>
        <begin position="16"/>
        <end position="39"/>
    </location>
</feature>
<dbReference type="PROSITE" id="PS50217">
    <property type="entry name" value="BZIP"/>
    <property type="match status" value="1"/>
</dbReference>
<evidence type="ECO:0000256" key="3">
    <source>
        <dbReference type="ARBA" id="ARBA00023015"/>
    </source>
</evidence>
<keyword evidence="10" id="KW-1185">Reference proteome</keyword>
<comment type="caution">
    <text evidence="9">The sequence shown here is derived from an EMBL/GenBank/DDBJ whole genome shotgun (WGS) entry which is preliminary data.</text>
</comment>
<dbReference type="GO" id="GO:0003700">
    <property type="term" value="F:DNA-binding transcription factor activity"/>
    <property type="evidence" value="ECO:0007669"/>
    <property type="project" value="InterPro"/>
</dbReference>
<dbReference type="InterPro" id="IPR004827">
    <property type="entry name" value="bZIP"/>
</dbReference>
<dbReference type="InterPro" id="IPR004826">
    <property type="entry name" value="bZIP_Maf"/>
</dbReference>
<evidence type="ECO:0000256" key="7">
    <source>
        <dbReference type="SAM" id="MobiDB-lite"/>
    </source>
</evidence>
<evidence type="ECO:0000313" key="9">
    <source>
        <dbReference type="EMBL" id="KAL1582413.1"/>
    </source>
</evidence>
<evidence type="ECO:0000256" key="6">
    <source>
        <dbReference type="ARBA" id="ARBA00023242"/>
    </source>
</evidence>
<dbReference type="GeneID" id="96010388"/>
<sequence>MALAARNRFAFEQTRPARAPIHQQHQHQAATQQRQTQQPDAKRPATYLDDDDTTAILDANILDADIMQSPAHQSISYRKDSFAQSSGVLSPTEGQSWEQHYPGSLPIEPSMNTFPSSFNNDPTGYGRHHSISGPPSHQHASNGGVWSIAADSGHCTPAGSLDPVPPPPTFDGAPYGHQRADSAHGTFTHPAPPHAFSASAADSGFIAAPQVQTPMSPHSHQDWMGMAQQEMEGRPGPRQMRPSSPPRTMVDLQRRDGIRKKNGRIDIPQERNIHTIDHLIETTKDEDMLKELKQQKRLLRNREAALQSRQRKKKHTEDLESKEKGYSQQISLLEQQLQELTVDRDSLSRDRQILIHRLQDAERIIEGLHMEKRDMLMKHTEETSGLRKRLQVITDRLDASPAPAMSANPSSTGFSDFTGEMDALNIGPHEWDSLIFVPDGQNTGVMDDFGFDPQPMTQIKPSPMLEKKASSSTIVPSPARKANDNSTDQPIASSLIFTLLLFGAFIASKPATSSSGIPKMPPDVRAAAPTVLNSLLSDNNVSTQQQQARNAMQTFQEPAPSNALQSNNRVTNNLDQLHQRLTSPTKQQEHEAAFSMTQAQYENLIDPGFPMHNDHSASQARPARRNLAQALANAQAADTGSKAEVYTRSLLFDQIPTDVVKQFREMVRDREQRDQHQQQQQQQQPQYYKLEV</sequence>
<gene>
    <name evidence="9" type="ORF">WHR41_08946</name>
</gene>
<evidence type="ECO:0000256" key="2">
    <source>
        <dbReference type="ARBA" id="ARBA00007163"/>
    </source>
</evidence>
<feature type="region of interest" description="Disordered" evidence="7">
    <location>
        <begin position="304"/>
        <end position="326"/>
    </location>
</feature>
<evidence type="ECO:0000256" key="5">
    <source>
        <dbReference type="ARBA" id="ARBA00023163"/>
    </source>
</evidence>
<dbReference type="SUPFAM" id="SSF57959">
    <property type="entry name" value="Leucine zipper domain"/>
    <property type="match status" value="1"/>
</dbReference>
<evidence type="ECO:0000256" key="1">
    <source>
        <dbReference type="ARBA" id="ARBA00004123"/>
    </source>
</evidence>
<dbReference type="PANTHER" id="PTHR47416:SF8">
    <property type="entry name" value="BASIC-LEUCINE ZIPPER TRANSCRIPTION FACTOR E-RELATED"/>
    <property type="match status" value="1"/>
</dbReference>
<dbReference type="InterPro" id="IPR046347">
    <property type="entry name" value="bZIP_sf"/>
</dbReference>
<evidence type="ECO:0000313" key="10">
    <source>
        <dbReference type="Proteomes" id="UP000803884"/>
    </source>
</evidence>
<feature type="region of interest" description="Disordered" evidence="7">
    <location>
        <begin position="154"/>
        <end position="181"/>
    </location>
</feature>
<proteinExistence type="inferred from homology"/>
<dbReference type="RefSeq" id="XP_069225520.1">
    <property type="nucleotide sequence ID" value="XM_069377550.1"/>
</dbReference>
<evidence type="ECO:0000256" key="4">
    <source>
        <dbReference type="ARBA" id="ARBA00023125"/>
    </source>
</evidence>
<organism evidence="9 10">
    <name type="scientific">Cladosporium halotolerans</name>
    <dbReference type="NCBI Taxonomy" id="1052096"/>
    <lineage>
        <taxon>Eukaryota</taxon>
        <taxon>Fungi</taxon>
        <taxon>Dikarya</taxon>
        <taxon>Ascomycota</taxon>
        <taxon>Pezizomycotina</taxon>
        <taxon>Dothideomycetes</taxon>
        <taxon>Dothideomycetidae</taxon>
        <taxon>Cladosporiales</taxon>
        <taxon>Cladosporiaceae</taxon>
        <taxon>Cladosporium</taxon>
    </lineage>
</organism>